<accession>A0A9P6H3T6</accession>
<dbReference type="AlphaFoldDB" id="A0A9P6H3T6"/>
<comment type="caution">
    <text evidence="9">The sequence shown here is derived from an EMBL/GenBank/DDBJ whole genome shotgun (WGS) entry which is preliminary data.</text>
</comment>
<feature type="domain" description="TLC" evidence="8">
    <location>
        <begin position="47"/>
        <end position="251"/>
    </location>
</feature>
<keyword evidence="3 6" id="KW-0812">Transmembrane</keyword>
<keyword evidence="5 6" id="KW-0472">Membrane</keyword>
<dbReference type="GO" id="GO:0005783">
    <property type="term" value="C:endoplasmic reticulum"/>
    <property type="evidence" value="ECO:0007669"/>
    <property type="project" value="TreeGrafter"/>
</dbReference>
<feature type="transmembrane region" description="Helical" evidence="7">
    <location>
        <begin position="54"/>
        <end position="73"/>
    </location>
</feature>
<keyword evidence="4 7" id="KW-1133">Transmembrane helix</keyword>
<dbReference type="GO" id="GO:0050291">
    <property type="term" value="F:sphingosine N-acyltransferase activity"/>
    <property type="evidence" value="ECO:0007669"/>
    <property type="project" value="InterPro"/>
</dbReference>
<evidence type="ECO:0000256" key="6">
    <source>
        <dbReference type="PROSITE-ProRule" id="PRU00205"/>
    </source>
</evidence>
<dbReference type="EMBL" id="SBJO01000011">
    <property type="protein sequence ID" value="KAF9764721.1"/>
    <property type="molecule type" value="Genomic_DNA"/>
</dbReference>
<feature type="transmembrane region" description="Helical" evidence="7">
    <location>
        <begin position="12"/>
        <end position="33"/>
    </location>
</feature>
<dbReference type="Proteomes" id="UP000740883">
    <property type="component" value="Unassembled WGS sequence"/>
</dbReference>
<dbReference type="Pfam" id="PF03798">
    <property type="entry name" value="TRAM_LAG1_CLN8"/>
    <property type="match status" value="1"/>
</dbReference>
<dbReference type="PROSITE" id="PS50922">
    <property type="entry name" value="TLC"/>
    <property type="match status" value="1"/>
</dbReference>
<dbReference type="GO" id="GO:0046513">
    <property type="term" value="P:ceramide biosynthetic process"/>
    <property type="evidence" value="ECO:0007669"/>
    <property type="project" value="InterPro"/>
</dbReference>
<evidence type="ECO:0000256" key="3">
    <source>
        <dbReference type="ARBA" id="ARBA00022692"/>
    </source>
</evidence>
<evidence type="ECO:0000256" key="7">
    <source>
        <dbReference type="SAM" id="Phobius"/>
    </source>
</evidence>
<proteinExistence type="inferred from homology"/>
<dbReference type="PANTHER" id="PTHR12560:SF0">
    <property type="entry name" value="LD18904P"/>
    <property type="match status" value="1"/>
</dbReference>
<name>A0A9P6H3T6_9MICR</name>
<gene>
    <name evidence="9" type="primary">CERS2</name>
    <name evidence="9" type="ORF">NGRA_0332</name>
</gene>
<feature type="transmembrane region" description="Helical" evidence="7">
    <location>
        <begin position="179"/>
        <end position="199"/>
    </location>
</feature>
<sequence length="272" mass="31835">MDTRSKTEVNIFISLVICWTISACLMLFNNIVVKRIADKLLKGRSAYTYKKASISIYKIFSYSFITFYGYLFLKNEAWVMDRFSYCVKCDFNSYSLKTSFYFIYEFSFYITELQNVLIHGYNMKDKNQMILHHIVTLTLIGGSFLLGYSRYGMVVMALHDISDPFLESAKLFIYLKEKITADIIFTLFSIIFIISRLFIFPYVVLYPLGCHLFSGKANLIEHFFFVFLSSLFVMHVFWTKMIGKVAKNVIVKHEVRDVRSSSTDLPDRTKID</sequence>
<evidence type="ECO:0000259" key="8">
    <source>
        <dbReference type="PROSITE" id="PS50922"/>
    </source>
</evidence>
<evidence type="ECO:0000256" key="4">
    <source>
        <dbReference type="ARBA" id="ARBA00022989"/>
    </source>
</evidence>
<dbReference type="PROSITE" id="PS51257">
    <property type="entry name" value="PROKAR_LIPOPROTEIN"/>
    <property type="match status" value="1"/>
</dbReference>
<keyword evidence="10" id="KW-1185">Reference proteome</keyword>
<dbReference type="SMART" id="SM00724">
    <property type="entry name" value="TLC"/>
    <property type="match status" value="1"/>
</dbReference>
<evidence type="ECO:0000256" key="1">
    <source>
        <dbReference type="ARBA" id="ARBA00004141"/>
    </source>
</evidence>
<evidence type="ECO:0000313" key="9">
    <source>
        <dbReference type="EMBL" id="KAF9764721.1"/>
    </source>
</evidence>
<organism evidence="9 10">
    <name type="scientific">Nosema granulosis</name>
    <dbReference type="NCBI Taxonomy" id="83296"/>
    <lineage>
        <taxon>Eukaryota</taxon>
        <taxon>Fungi</taxon>
        <taxon>Fungi incertae sedis</taxon>
        <taxon>Microsporidia</taxon>
        <taxon>Nosematidae</taxon>
        <taxon>Nosema</taxon>
    </lineage>
</organism>
<dbReference type="PIRSF" id="PIRSF005225">
    <property type="entry name" value="LAG1_LAC1"/>
    <property type="match status" value="1"/>
</dbReference>
<dbReference type="PANTHER" id="PTHR12560">
    <property type="entry name" value="LONGEVITY ASSURANCE FACTOR 1 LAG1"/>
    <property type="match status" value="1"/>
</dbReference>
<dbReference type="OrthoDB" id="537032at2759"/>
<protein>
    <submittedName>
        <fullName evidence="9">Ceramide synthase 2</fullName>
    </submittedName>
</protein>
<reference evidence="9 10" key="1">
    <citation type="journal article" date="2020" name="Genome Biol. Evol.">
        <title>Comparative genomics of strictly vertically transmitted, feminizing microsporidia endosymbionts of amphipod crustaceans.</title>
        <authorList>
            <person name="Cormier A."/>
            <person name="Chebbi M.A."/>
            <person name="Giraud I."/>
            <person name="Wattier R."/>
            <person name="Teixeira M."/>
            <person name="Gilbert C."/>
            <person name="Rigaud T."/>
            <person name="Cordaux R."/>
        </authorList>
    </citation>
    <scope>NUCLEOTIDE SEQUENCE [LARGE SCALE GENOMIC DNA]</scope>
    <source>
        <strain evidence="9 10">Ou3-Ou53</strain>
    </source>
</reference>
<feature type="transmembrane region" description="Helical" evidence="7">
    <location>
        <begin position="219"/>
        <end position="238"/>
    </location>
</feature>
<dbReference type="InterPro" id="IPR006634">
    <property type="entry name" value="TLC-dom"/>
</dbReference>
<dbReference type="InterPro" id="IPR016439">
    <property type="entry name" value="Lag1/Lac1-like"/>
</dbReference>
<evidence type="ECO:0000313" key="10">
    <source>
        <dbReference type="Proteomes" id="UP000740883"/>
    </source>
</evidence>
<evidence type="ECO:0000256" key="2">
    <source>
        <dbReference type="ARBA" id="ARBA00009808"/>
    </source>
</evidence>
<comment type="subcellular location">
    <subcellularLocation>
        <location evidence="1">Membrane</location>
        <topology evidence="1">Multi-pass membrane protein</topology>
    </subcellularLocation>
</comment>
<feature type="transmembrane region" description="Helical" evidence="7">
    <location>
        <begin position="130"/>
        <end position="148"/>
    </location>
</feature>
<comment type="similarity">
    <text evidence="2">Belongs to the sphingosine N-acyltransferase family.</text>
</comment>
<evidence type="ECO:0000256" key="5">
    <source>
        <dbReference type="ARBA" id="ARBA00023136"/>
    </source>
</evidence>
<dbReference type="GO" id="GO:0016020">
    <property type="term" value="C:membrane"/>
    <property type="evidence" value="ECO:0007669"/>
    <property type="project" value="UniProtKB-SubCell"/>
</dbReference>